<reference evidence="2 3" key="1">
    <citation type="submission" date="2024-08" db="EMBL/GenBank/DDBJ databases">
        <title>Tateyamaria sp. nov., isolated from marine algae.</title>
        <authorList>
            <person name="Choi B.J."/>
            <person name="Kim J.M."/>
            <person name="Lee J.K."/>
            <person name="Choi D.G."/>
            <person name="Bayburt H."/>
            <person name="Baek J.H."/>
            <person name="Han D.M."/>
            <person name="Jeon C.O."/>
        </authorList>
    </citation>
    <scope>NUCLEOTIDE SEQUENCE [LARGE SCALE GENOMIC DNA]</scope>
    <source>
        <strain evidence="2 3">KMU-156</strain>
    </source>
</reference>
<sequence length="160" mass="17309">MKSLIRRVHAMLQPSKTSGPDVEAATPLVHLLDEVEPAPDLFARIEARLDGEKASRLPHVSKVLFVSFTSGLAIGALVIWAGQDRQSIVARPTTDAAWVPLGAVTLHGAGLRAFVRAKCHGHTHFYITIHGQSGAGTTGHTGDDIPLMQDEEKIRMECIF</sequence>
<evidence type="ECO:0000313" key="3">
    <source>
        <dbReference type="Proteomes" id="UP001627408"/>
    </source>
</evidence>
<dbReference type="RefSeq" id="WP_407592032.1">
    <property type="nucleotide sequence ID" value="NZ_JBHDIY010000002.1"/>
</dbReference>
<proteinExistence type="predicted"/>
<dbReference type="Proteomes" id="UP001627408">
    <property type="component" value="Unassembled WGS sequence"/>
</dbReference>
<feature type="transmembrane region" description="Helical" evidence="1">
    <location>
        <begin position="63"/>
        <end position="82"/>
    </location>
</feature>
<keyword evidence="1" id="KW-0812">Transmembrane</keyword>
<accession>A0ABW8UTA2</accession>
<keyword evidence="1" id="KW-1133">Transmembrane helix</keyword>
<keyword evidence="1" id="KW-0472">Membrane</keyword>
<protein>
    <submittedName>
        <fullName evidence="2">Uncharacterized protein</fullName>
    </submittedName>
</protein>
<evidence type="ECO:0000313" key="2">
    <source>
        <dbReference type="EMBL" id="MFL4470162.1"/>
    </source>
</evidence>
<evidence type="ECO:0000256" key="1">
    <source>
        <dbReference type="SAM" id="Phobius"/>
    </source>
</evidence>
<organism evidence="2 3">
    <name type="scientific">Tateyamaria armeniaca</name>
    <dbReference type="NCBI Taxonomy" id="2518930"/>
    <lineage>
        <taxon>Bacteria</taxon>
        <taxon>Pseudomonadati</taxon>
        <taxon>Pseudomonadota</taxon>
        <taxon>Alphaproteobacteria</taxon>
        <taxon>Rhodobacterales</taxon>
        <taxon>Roseobacteraceae</taxon>
        <taxon>Tateyamaria</taxon>
    </lineage>
</organism>
<gene>
    <name evidence="2" type="ORF">ACERZ8_09865</name>
</gene>
<comment type="caution">
    <text evidence="2">The sequence shown here is derived from an EMBL/GenBank/DDBJ whole genome shotgun (WGS) entry which is preliminary data.</text>
</comment>
<dbReference type="EMBL" id="JBHDIY010000002">
    <property type="protein sequence ID" value="MFL4470162.1"/>
    <property type="molecule type" value="Genomic_DNA"/>
</dbReference>
<name>A0ABW8UTA2_9RHOB</name>
<keyword evidence="3" id="KW-1185">Reference proteome</keyword>